<reference evidence="2" key="1">
    <citation type="journal article" date="2019" name="Int. J. Syst. Evol. Microbiol.">
        <title>The Global Catalogue of Microorganisms (GCM) 10K type strain sequencing project: providing services to taxonomists for standard genome sequencing and annotation.</title>
        <authorList>
            <consortium name="The Broad Institute Genomics Platform"/>
            <consortium name="The Broad Institute Genome Sequencing Center for Infectious Disease"/>
            <person name="Wu L."/>
            <person name="Ma J."/>
        </authorList>
    </citation>
    <scope>NUCLEOTIDE SEQUENCE [LARGE SCALE GENOMIC DNA]</scope>
    <source>
        <strain evidence="2">KCTC 12708</strain>
    </source>
</reference>
<proteinExistence type="predicted"/>
<dbReference type="EMBL" id="BMWY01000012">
    <property type="protein sequence ID" value="GGZ64828.1"/>
    <property type="molecule type" value="Genomic_DNA"/>
</dbReference>
<protein>
    <submittedName>
        <fullName evidence="1">Uncharacterized protein</fullName>
    </submittedName>
</protein>
<organism evidence="1 2">
    <name type="scientific">Mesonia mobilis</name>
    <dbReference type="NCBI Taxonomy" id="369791"/>
    <lineage>
        <taxon>Bacteria</taxon>
        <taxon>Pseudomonadati</taxon>
        <taxon>Bacteroidota</taxon>
        <taxon>Flavobacteriia</taxon>
        <taxon>Flavobacteriales</taxon>
        <taxon>Flavobacteriaceae</taxon>
        <taxon>Mesonia</taxon>
    </lineage>
</organism>
<keyword evidence="2" id="KW-1185">Reference proteome</keyword>
<name>A0ABQ3C1V3_9FLAO</name>
<dbReference type="GeneID" id="94370452"/>
<accession>A0ABQ3C1V3</accession>
<sequence length="56" mass="6533">MENSKQKKELLEQQYGEKTVKEIFSITKILKGKTYNEAQDLIDIVKLQLGSESFIR</sequence>
<gene>
    <name evidence="1" type="ORF">GCM10008088_27870</name>
</gene>
<evidence type="ECO:0000313" key="1">
    <source>
        <dbReference type="EMBL" id="GGZ64828.1"/>
    </source>
</evidence>
<evidence type="ECO:0000313" key="2">
    <source>
        <dbReference type="Proteomes" id="UP000615593"/>
    </source>
</evidence>
<dbReference type="RefSeq" id="WP_156876791.1">
    <property type="nucleotide sequence ID" value="NZ_BMWY01000012.1"/>
</dbReference>
<comment type="caution">
    <text evidence="1">The sequence shown here is derived from an EMBL/GenBank/DDBJ whole genome shotgun (WGS) entry which is preliminary data.</text>
</comment>
<dbReference type="Proteomes" id="UP000615593">
    <property type="component" value="Unassembled WGS sequence"/>
</dbReference>